<evidence type="ECO:0000313" key="4">
    <source>
        <dbReference type="Proteomes" id="UP000324611"/>
    </source>
</evidence>
<reference evidence="3 4" key="1">
    <citation type="submission" date="2019-09" db="EMBL/GenBank/DDBJ databases">
        <title>Chitinophaga ginsengihumi sp. nov., isolated from soil of ginseng rhizosphere.</title>
        <authorList>
            <person name="Lee J."/>
        </authorList>
    </citation>
    <scope>NUCLEOTIDE SEQUENCE [LARGE SCALE GENOMIC DNA]</scope>
    <source>
        <strain evidence="3 4">BN140078</strain>
    </source>
</reference>
<feature type="chain" id="PRO_5022794708" evidence="1">
    <location>
        <begin position="20"/>
        <end position="798"/>
    </location>
</feature>
<dbReference type="SUPFAM" id="SSF49464">
    <property type="entry name" value="Carboxypeptidase regulatory domain-like"/>
    <property type="match status" value="1"/>
</dbReference>
<accession>A0A5B2VZG4</accession>
<comment type="caution">
    <text evidence="3">The sequence shown here is derived from an EMBL/GenBank/DDBJ whole genome shotgun (WGS) entry which is preliminary data.</text>
</comment>
<dbReference type="InterPro" id="IPR008969">
    <property type="entry name" value="CarboxyPept-like_regulatory"/>
</dbReference>
<protein>
    <submittedName>
        <fullName evidence="3">TonB-dependent receptor</fullName>
    </submittedName>
</protein>
<sequence length="798" mass="90094">MKRFILHIVTLLFSIVVNAQQNNIKGTIVDEAGNPVGFATAVLFAGNNTTTPVAQATAAENGVFSLAVNKEGIFVLKVFQLNYEILDQTITAAGNLDLGKIILKRKTGNLKEVVVAGNQPLISRKIDRIVMNVEDNPLAAGKSSLELFKMVPGVFVMGENISINGMGNARVMLNGKLLQLTGDELVNFLSNLKASEIASIEVIPNPPAEYDASGSGLINIVYKKQRQDGLNGFLTSSYEQGRYASFNEGGQLNYKQDKLSFFGSYNRSWEKGYNEQSASRAYDKAGYSYNYSAAGKPDYSGYRYRIGGVYDISSRQYLALEYSRSSRSLAAPSQSTTAISGEKNDQVLLRGSFPQSSDNRYENLGLNYNLKLDSIGTKLVILADYTKSDISRINDAATDYYDEITNIVKDTSYRNTIPALSKIYTADVKFTRPLSKSAALTLGGKLVNTSIDNSALFENYKEGWWTTDQARSYQFNYRESIYAGFVSYKGNIFKTAVQLGLRAEYTATDGLLVNMDKRTKKNYLDWFPSLNVQKVLNKQDDYFSLSYARRIYRPSYRQLNPFVVYVDNYTTQEGNPDLRPQYAHSLQLGYTYHNRYQLAFVYQQVSDVIQTIMLPGRQGDSMAIRYTPQNLDTRHAYSAVLYVPITVSKWWSMTNELVYGVVKYRYQDFQNSQPSVELQSDQNFKLPGGLKLNMTALYLSKFTQGNIVIDGYFRLDAGLQKSFWKDRLTAKVAMNDLFNSEVIRSTIAYDHYHITSREKRQTQSVVLQLTYNFRMGKVFTVKKMDNSNTDEKNRLNDK</sequence>
<gene>
    <name evidence="3" type="ORF">F0L74_13575</name>
</gene>
<keyword evidence="4" id="KW-1185">Reference proteome</keyword>
<dbReference type="RefSeq" id="WP_149838392.1">
    <property type="nucleotide sequence ID" value="NZ_VUOC01000002.1"/>
</dbReference>
<dbReference type="SUPFAM" id="SSF56935">
    <property type="entry name" value="Porins"/>
    <property type="match status" value="1"/>
</dbReference>
<proteinExistence type="predicted"/>
<feature type="signal peptide" evidence="1">
    <location>
        <begin position="1"/>
        <end position="19"/>
    </location>
</feature>
<dbReference type="AlphaFoldDB" id="A0A5B2VZG4"/>
<keyword evidence="1" id="KW-0732">Signal</keyword>
<evidence type="ECO:0000256" key="1">
    <source>
        <dbReference type="SAM" id="SignalP"/>
    </source>
</evidence>
<name>A0A5B2VZG4_9BACT</name>
<dbReference type="Proteomes" id="UP000324611">
    <property type="component" value="Unassembled WGS sequence"/>
</dbReference>
<organism evidence="3 4">
    <name type="scientific">Chitinophaga agrisoli</name>
    <dbReference type="NCBI Taxonomy" id="2607653"/>
    <lineage>
        <taxon>Bacteria</taxon>
        <taxon>Pseudomonadati</taxon>
        <taxon>Bacteroidota</taxon>
        <taxon>Chitinophagia</taxon>
        <taxon>Chitinophagales</taxon>
        <taxon>Chitinophagaceae</taxon>
        <taxon>Chitinophaga</taxon>
    </lineage>
</organism>
<dbReference type="EMBL" id="VUOC01000002">
    <property type="protein sequence ID" value="KAA2243517.1"/>
    <property type="molecule type" value="Genomic_DNA"/>
</dbReference>
<evidence type="ECO:0000259" key="2">
    <source>
        <dbReference type="Pfam" id="PF14905"/>
    </source>
</evidence>
<reference evidence="3 4" key="2">
    <citation type="submission" date="2019-09" db="EMBL/GenBank/DDBJ databases">
        <authorList>
            <person name="Jin C."/>
        </authorList>
    </citation>
    <scope>NUCLEOTIDE SEQUENCE [LARGE SCALE GENOMIC DNA]</scope>
    <source>
        <strain evidence="3 4">BN140078</strain>
    </source>
</reference>
<evidence type="ECO:0000313" key="3">
    <source>
        <dbReference type="EMBL" id="KAA2243517.1"/>
    </source>
</evidence>
<dbReference type="Pfam" id="PF14905">
    <property type="entry name" value="OMP_b-brl_3"/>
    <property type="match status" value="1"/>
</dbReference>
<keyword evidence="3" id="KW-0675">Receptor</keyword>
<feature type="domain" description="Outer membrane protein beta-barrel" evidence="2">
    <location>
        <begin position="371"/>
        <end position="771"/>
    </location>
</feature>
<dbReference type="InterPro" id="IPR041700">
    <property type="entry name" value="OMP_b-brl_3"/>
</dbReference>